<accession>A0A6N7UY56</accession>
<evidence type="ECO:0000256" key="6">
    <source>
        <dbReference type="ARBA" id="ARBA00022573"/>
    </source>
</evidence>
<evidence type="ECO:0000256" key="8">
    <source>
        <dbReference type="ARBA" id="ARBA00022679"/>
    </source>
</evidence>
<name>A0A6N7UY56_9FIRM</name>
<dbReference type="CDD" id="cd02439">
    <property type="entry name" value="DMB-PRT_CobT"/>
    <property type="match status" value="1"/>
</dbReference>
<dbReference type="InterPro" id="IPR017846">
    <property type="entry name" value="Nict_dMeBzImd_PRibTrfase_bact"/>
</dbReference>
<organism evidence="12 13">
    <name type="scientific">Suipraeoptans intestinalis</name>
    <dbReference type="NCBI Taxonomy" id="2606628"/>
    <lineage>
        <taxon>Bacteria</taxon>
        <taxon>Bacillati</taxon>
        <taxon>Bacillota</taxon>
        <taxon>Clostridia</taxon>
        <taxon>Lachnospirales</taxon>
        <taxon>Lachnospiraceae</taxon>
        <taxon>Suipraeoptans</taxon>
    </lineage>
</organism>
<evidence type="ECO:0000256" key="2">
    <source>
        <dbReference type="ARBA" id="ARBA00005049"/>
    </source>
</evidence>
<comment type="pathway">
    <text evidence="2 11">Nucleoside biosynthesis; alpha-ribazole biosynthesis; alpha-ribazole from 5,6-dimethylbenzimidazole: step 1/2.</text>
</comment>
<evidence type="ECO:0000256" key="5">
    <source>
        <dbReference type="ARBA" id="ARBA00015486"/>
    </source>
</evidence>
<dbReference type="UniPathway" id="UPA00061">
    <property type="reaction ID" value="UER00516"/>
</dbReference>
<comment type="function">
    <text evidence="1 11">Catalyzes the synthesis of alpha-ribazole-5'-phosphate from nicotinate mononucleotide (NAMN) and 5,6-dimethylbenzimidazole (DMB).</text>
</comment>
<dbReference type="InterPro" id="IPR036087">
    <property type="entry name" value="Nict_dMeBzImd_PRibTrfase_sf"/>
</dbReference>
<evidence type="ECO:0000256" key="10">
    <source>
        <dbReference type="ARBA" id="ARBA00047340"/>
    </source>
</evidence>
<dbReference type="InterPro" id="IPR023195">
    <property type="entry name" value="Nict_dMeBzImd_PRibTrfase_N"/>
</dbReference>
<evidence type="ECO:0000256" key="9">
    <source>
        <dbReference type="ARBA" id="ARBA00030686"/>
    </source>
</evidence>
<evidence type="ECO:0000313" key="13">
    <source>
        <dbReference type="Proteomes" id="UP000434409"/>
    </source>
</evidence>
<dbReference type="Pfam" id="PF02277">
    <property type="entry name" value="DBI_PRT"/>
    <property type="match status" value="1"/>
</dbReference>
<dbReference type="EMBL" id="VULY01000018">
    <property type="protein sequence ID" value="MSR93285.1"/>
    <property type="molecule type" value="Genomic_DNA"/>
</dbReference>
<evidence type="ECO:0000313" key="12">
    <source>
        <dbReference type="EMBL" id="MSR93285.1"/>
    </source>
</evidence>
<evidence type="ECO:0000256" key="7">
    <source>
        <dbReference type="ARBA" id="ARBA00022676"/>
    </source>
</evidence>
<dbReference type="RefSeq" id="WP_154476173.1">
    <property type="nucleotide sequence ID" value="NZ_VULY01000018.1"/>
</dbReference>
<dbReference type="Gene3D" id="1.10.1610.10">
    <property type="match status" value="1"/>
</dbReference>
<evidence type="ECO:0000256" key="11">
    <source>
        <dbReference type="HAMAP-Rule" id="MF_00230"/>
    </source>
</evidence>
<evidence type="ECO:0000256" key="1">
    <source>
        <dbReference type="ARBA" id="ARBA00002197"/>
    </source>
</evidence>
<dbReference type="Gene3D" id="3.40.50.10210">
    <property type="match status" value="1"/>
</dbReference>
<dbReference type="EC" id="2.4.2.21" evidence="4 11"/>
<proteinExistence type="inferred from homology"/>
<dbReference type="InterPro" id="IPR003200">
    <property type="entry name" value="Nict_dMeBzImd_PRibTrfase"/>
</dbReference>
<keyword evidence="6 11" id="KW-0169">Cobalamin biosynthesis</keyword>
<comment type="caution">
    <text evidence="12">The sequence shown here is derived from an EMBL/GenBank/DDBJ whole genome shotgun (WGS) entry which is preliminary data.</text>
</comment>
<sequence length="349" mass="37013">MKLSETINRIAPLDQEAMQEARQRWNSIAKPLHSLGKLEDCVCQIAGMTGDSNVQLDKKALMVFCADNGVVEEGVTQTGQEVTAVVAENFLSGQTSAAVMCRLAGADLYPVDMGIRRATGVPDYHVRRGTANMVKAEAMTREEGIRAIETGIRLAGVLKRKGYKIAATGEMGIGNTTTSAAVASVLLSCQPEEMVGRGAGLSSGGLERKLQAVKKAITLHRPDPDDPVAVLHKVGGLDLAGLAGFYLGCAAERLPVLIDGFISATAALAAAKLCPGAKAYMLASHCSKEPGMKKILTYLDKQAVLHAEMCLGEGTGAVAFLPVLEMGLGVYREMSTFSQIQIESYQELK</sequence>
<keyword evidence="13" id="KW-1185">Reference proteome</keyword>
<evidence type="ECO:0000256" key="4">
    <source>
        <dbReference type="ARBA" id="ARBA00011991"/>
    </source>
</evidence>
<comment type="catalytic activity">
    <reaction evidence="10 11">
        <text>5,6-dimethylbenzimidazole + nicotinate beta-D-ribonucleotide = alpha-ribazole 5'-phosphate + nicotinate + H(+)</text>
        <dbReference type="Rhea" id="RHEA:11196"/>
        <dbReference type="ChEBI" id="CHEBI:15378"/>
        <dbReference type="ChEBI" id="CHEBI:15890"/>
        <dbReference type="ChEBI" id="CHEBI:32544"/>
        <dbReference type="ChEBI" id="CHEBI:57502"/>
        <dbReference type="ChEBI" id="CHEBI:57918"/>
        <dbReference type="EC" id="2.4.2.21"/>
    </reaction>
</comment>
<gene>
    <name evidence="11 12" type="primary">cobT</name>
    <name evidence="12" type="ORF">FYJ34_03135</name>
</gene>
<dbReference type="NCBIfam" id="NF000996">
    <property type="entry name" value="PRK00105.1"/>
    <property type="match status" value="1"/>
</dbReference>
<dbReference type="PANTHER" id="PTHR43463">
    <property type="entry name" value="NICOTINATE-NUCLEOTIDE--DIMETHYLBENZIMIDAZOLE PHOSPHORIBOSYLTRANSFERASE"/>
    <property type="match status" value="1"/>
</dbReference>
<dbReference type="FunFam" id="3.40.50.10210:FF:000001">
    <property type="entry name" value="Nicotinate-nucleotide--dimethylbenzimidazole phosphoribosyltransferase"/>
    <property type="match status" value="1"/>
</dbReference>
<keyword evidence="8 11" id="KW-0808">Transferase</keyword>
<reference evidence="12 13" key="1">
    <citation type="submission" date="2019-08" db="EMBL/GenBank/DDBJ databases">
        <title>In-depth cultivation of the pig gut microbiome towards novel bacterial diversity and tailored functional studies.</title>
        <authorList>
            <person name="Wylensek D."/>
            <person name="Hitch T.C.A."/>
            <person name="Clavel T."/>
        </authorList>
    </citation>
    <scope>NUCLEOTIDE SEQUENCE [LARGE SCALE GENOMIC DNA]</scope>
    <source>
        <strain evidence="12 13">68-1-5</strain>
    </source>
</reference>
<dbReference type="GO" id="GO:0008939">
    <property type="term" value="F:nicotinate-nucleotide-dimethylbenzimidazole phosphoribosyltransferase activity"/>
    <property type="evidence" value="ECO:0007669"/>
    <property type="project" value="UniProtKB-UniRule"/>
</dbReference>
<evidence type="ECO:0000256" key="3">
    <source>
        <dbReference type="ARBA" id="ARBA00007110"/>
    </source>
</evidence>
<dbReference type="AlphaFoldDB" id="A0A6N7UY56"/>
<protein>
    <recommendedName>
        <fullName evidence="5 11">Nicotinate-nucleotide--dimethylbenzimidazole phosphoribosyltransferase</fullName>
        <shortName evidence="11">NN:DBI PRT</shortName>
        <ecNumber evidence="4 11">2.4.2.21</ecNumber>
    </recommendedName>
    <alternativeName>
        <fullName evidence="9 11">N(1)-alpha-phosphoribosyltransferase</fullName>
    </alternativeName>
</protein>
<comment type="similarity">
    <text evidence="3 11">Belongs to the CobT family.</text>
</comment>
<keyword evidence="7 11" id="KW-0328">Glycosyltransferase</keyword>
<dbReference type="HAMAP" id="MF_00230">
    <property type="entry name" value="CobT"/>
    <property type="match status" value="1"/>
</dbReference>
<dbReference type="PANTHER" id="PTHR43463:SF1">
    <property type="entry name" value="NICOTINATE-NUCLEOTIDE--DIMETHYLBENZIMIDAZOLE PHOSPHORIBOSYLTRANSFERASE"/>
    <property type="match status" value="1"/>
</dbReference>
<dbReference type="Proteomes" id="UP000434409">
    <property type="component" value="Unassembled WGS sequence"/>
</dbReference>
<feature type="active site" description="Proton acceptor" evidence="11">
    <location>
        <position position="313"/>
    </location>
</feature>
<dbReference type="NCBIfam" id="TIGR03160">
    <property type="entry name" value="cobT_DBIPRT"/>
    <property type="match status" value="1"/>
</dbReference>
<dbReference type="GO" id="GO:0009236">
    <property type="term" value="P:cobalamin biosynthetic process"/>
    <property type="evidence" value="ECO:0007669"/>
    <property type="project" value="UniProtKB-UniRule"/>
</dbReference>
<dbReference type="SUPFAM" id="SSF52733">
    <property type="entry name" value="Nicotinate mononucleotide:5,6-dimethylbenzimidazole phosphoribosyltransferase (CobT)"/>
    <property type="match status" value="1"/>
</dbReference>